<protein>
    <submittedName>
        <fullName evidence="3">Uncharacterized protein</fullName>
    </submittedName>
</protein>
<evidence type="ECO:0000256" key="1">
    <source>
        <dbReference type="SAM" id="MobiDB-lite"/>
    </source>
</evidence>
<dbReference type="EMBL" id="DTLI01000039">
    <property type="protein sequence ID" value="HHS51560.1"/>
    <property type="molecule type" value="Genomic_DNA"/>
</dbReference>
<reference evidence="3" key="1">
    <citation type="journal article" date="2020" name="mSystems">
        <title>Genome- and Community-Level Interaction Insights into Carbon Utilization and Element Cycling Functions of Hydrothermarchaeota in Hydrothermal Sediment.</title>
        <authorList>
            <person name="Zhou Z."/>
            <person name="Liu Y."/>
            <person name="Xu W."/>
            <person name="Pan J."/>
            <person name="Luo Z.H."/>
            <person name="Li M."/>
        </authorList>
    </citation>
    <scope>NUCLEOTIDE SEQUENCE [LARGE SCALE GENOMIC DNA]</scope>
    <source>
        <strain evidence="3">SpSt-876</strain>
    </source>
</reference>
<keyword evidence="2" id="KW-0472">Membrane</keyword>
<proteinExistence type="predicted"/>
<keyword evidence="2" id="KW-1133">Transmembrane helix</keyword>
<keyword evidence="2" id="KW-0812">Transmembrane</keyword>
<dbReference type="AlphaFoldDB" id="A0A7C6EC45"/>
<feature type="compositionally biased region" description="Basic and acidic residues" evidence="1">
    <location>
        <begin position="47"/>
        <end position="56"/>
    </location>
</feature>
<evidence type="ECO:0000256" key="2">
    <source>
        <dbReference type="SAM" id="Phobius"/>
    </source>
</evidence>
<evidence type="ECO:0000313" key="3">
    <source>
        <dbReference type="EMBL" id="HHS51560.1"/>
    </source>
</evidence>
<gene>
    <name evidence="3" type="ORF">ENW73_01660</name>
</gene>
<organism evidence="3">
    <name type="scientific">candidate division WOR-3 bacterium</name>
    <dbReference type="NCBI Taxonomy" id="2052148"/>
    <lineage>
        <taxon>Bacteria</taxon>
        <taxon>Bacteria division WOR-3</taxon>
    </lineage>
</organism>
<sequence length="178" mass="20502">MRRKPRGPFEQYKYWIGMGVVILVFVFVLLTVGKPSSPKSKPNVKKTTFEKTERAGRTRKRQKRTAAERLAEKAKKRLEREQRREERRALAGKGTTTRRTTRQTRETKGSVRIKTETGYILKGIFVDERGERYALIGDRRARSGDVVAGRKIQEVKPDRVSIEYGGSIYEVKIGSPLF</sequence>
<feature type="transmembrane region" description="Helical" evidence="2">
    <location>
        <begin position="12"/>
        <end position="33"/>
    </location>
</feature>
<accession>A0A7C6EC45</accession>
<comment type="caution">
    <text evidence="3">The sequence shown here is derived from an EMBL/GenBank/DDBJ whole genome shotgun (WGS) entry which is preliminary data.</text>
</comment>
<name>A0A7C6EC45_UNCW3</name>
<feature type="compositionally biased region" description="Basic and acidic residues" evidence="1">
    <location>
        <begin position="65"/>
        <end position="89"/>
    </location>
</feature>
<feature type="region of interest" description="Disordered" evidence="1">
    <location>
        <begin position="36"/>
        <end position="110"/>
    </location>
</feature>